<dbReference type="PROSITE" id="PS50216">
    <property type="entry name" value="DHHC"/>
    <property type="match status" value="1"/>
</dbReference>
<evidence type="ECO:0000256" key="3">
    <source>
        <dbReference type="ARBA" id="ARBA00022679"/>
    </source>
</evidence>
<dbReference type="GO" id="GO:0019706">
    <property type="term" value="F:protein-cysteine S-palmitoyltransferase activity"/>
    <property type="evidence" value="ECO:0007669"/>
    <property type="project" value="UniProtKB-EC"/>
</dbReference>
<keyword evidence="3 8" id="KW-0808">Transferase</keyword>
<feature type="domain" description="Palmitoyltransferase DHHC" evidence="9">
    <location>
        <begin position="132"/>
        <end position="256"/>
    </location>
</feature>
<evidence type="ECO:0000313" key="10">
    <source>
        <dbReference type="EMBL" id="KAG0473220.1"/>
    </source>
</evidence>
<dbReference type="AlphaFoldDB" id="A0A835QMU6"/>
<dbReference type="InterPro" id="IPR032238">
    <property type="entry name" value="ATP-synth_Z"/>
</dbReference>
<dbReference type="OrthoDB" id="676979at2759"/>
<keyword evidence="6 8" id="KW-0472">Membrane</keyword>
<feature type="transmembrane region" description="Helical" evidence="8">
    <location>
        <begin position="176"/>
        <end position="196"/>
    </location>
</feature>
<feature type="transmembrane region" description="Helical" evidence="8">
    <location>
        <begin position="332"/>
        <end position="351"/>
    </location>
</feature>
<comment type="caution">
    <text evidence="10">The sequence shown here is derived from an EMBL/GenBank/DDBJ whole genome shotgun (WGS) entry which is preliminary data.</text>
</comment>
<dbReference type="Pfam" id="PF16594">
    <property type="entry name" value="ATP-synt_Z"/>
    <property type="match status" value="1"/>
</dbReference>
<evidence type="ECO:0000256" key="6">
    <source>
        <dbReference type="ARBA" id="ARBA00023136"/>
    </source>
</evidence>
<keyword evidence="5 8" id="KW-1133">Transmembrane helix</keyword>
<evidence type="ECO:0000259" key="9">
    <source>
        <dbReference type="Pfam" id="PF01529"/>
    </source>
</evidence>
<dbReference type="InterPro" id="IPR001594">
    <property type="entry name" value="Palmitoyltrfase_DHHC"/>
</dbReference>
<reference evidence="10 11" key="1">
    <citation type="journal article" date="2020" name="Nat. Food">
        <title>A phased Vanilla planifolia genome enables genetic improvement of flavour and production.</title>
        <authorList>
            <person name="Hasing T."/>
            <person name="Tang H."/>
            <person name="Brym M."/>
            <person name="Khazi F."/>
            <person name="Huang T."/>
            <person name="Chambers A.H."/>
        </authorList>
    </citation>
    <scope>NUCLEOTIDE SEQUENCE [LARGE SCALE GENOMIC DNA]</scope>
    <source>
        <tissue evidence="10">Leaf</tissue>
    </source>
</reference>
<sequence length="356" mass="39954">MADCCRYANPFRFCSSLRVLGYTMILLVAAIVAVSYYAVVIVAWGPRICYLGPLSILALAIVIAFHLLLIMLIWSYFMVVFHDPGAVPVGWHPSSENLGIINYVSTADHTSIENRESGLSPADVSERRSCIRYCSHCENNKPPRCHHCSVCQRCVLKMDHHCVWVVNCVGARNYKYFLLFLLYTFLETVLDTFALLPHFINFFGDARNRSSSPVNLAVTFVSFVLNVAFALSLLCFVIMHTSLVLSNTTTIEVYEKRNVVDWKYDLGRRKNFEQAIMPLMWRSYIKKTRVDGGAPAVLMWAAVVTSILTCMVGAGILGWWAAAFHPSNQKLWMVPVGLVMSGTPVVVWFSATVADV</sequence>
<feature type="transmembrane region" description="Helical" evidence="8">
    <location>
        <begin position="56"/>
        <end position="77"/>
    </location>
</feature>
<feature type="transmembrane region" description="Helical" evidence="8">
    <location>
        <begin position="297"/>
        <end position="320"/>
    </location>
</feature>
<dbReference type="EC" id="2.3.1.225" evidence="8"/>
<comment type="catalytic activity">
    <reaction evidence="8">
        <text>L-cysteinyl-[protein] + hexadecanoyl-CoA = S-hexadecanoyl-L-cysteinyl-[protein] + CoA</text>
        <dbReference type="Rhea" id="RHEA:36683"/>
        <dbReference type="Rhea" id="RHEA-COMP:10131"/>
        <dbReference type="Rhea" id="RHEA-COMP:11032"/>
        <dbReference type="ChEBI" id="CHEBI:29950"/>
        <dbReference type="ChEBI" id="CHEBI:57287"/>
        <dbReference type="ChEBI" id="CHEBI:57379"/>
        <dbReference type="ChEBI" id="CHEBI:74151"/>
        <dbReference type="EC" id="2.3.1.225"/>
    </reaction>
</comment>
<accession>A0A835QMU6</accession>
<evidence type="ECO:0000256" key="4">
    <source>
        <dbReference type="ARBA" id="ARBA00022692"/>
    </source>
</evidence>
<gene>
    <name evidence="10" type="ORF">HPP92_015077</name>
</gene>
<comment type="subcellular location">
    <subcellularLocation>
        <location evidence="1">Membrane</location>
        <topology evidence="1">Multi-pass membrane protein</topology>
    </subcellularLocation>
</comment>
<dbReference type="EMBL" id="JADCNL010000007">
    <property type="protein sequence ID" value="KAG0473220.1"/>
    <property type="molecule type" value="Genomic_DNA"/>
</dbReference>
<feature type="transmembrane region" description="Helical" evidence="8">
    <location>
        <begin position="19"/>
        <end position="44"/>
    </location>
</feature>
<comment type="domain">
    <text evidence="8">The DHHC domain is required for palmitoyltransferase activity.</text>
</comment>
<keyword evidence="7 8" id="KW-0012">Acyltransferase</keyword>
<keyword evidence="4 8" id="KW-0812">Transmembrane</keyword>
<organism evidence="10 11">
    <name type="scientific">Vanilla planifolia</name>
    <name type="common">Vanilla</name>
    <dbReference type="NCBI Taxonomy" id="51239"/>
    <lineage>
        <taxon>Eukaryota</taxon>
        <taxon>Viridiplantae</taxon>
        <taxon>Streptophyta</taxon>
        <taxon>Embryophyta</taxon>
        <taxon>Tracheophyta</taxon>
        <taxon>Spermatophyta</taxon>
        <taxon>Magnoliopsida</taxon>
        <taxon>Liliopsida</taxon>
        <taxon>Asparagales</taxon>
        <taxon>Orchidaceae</taxon>
        <taxon>Vanilloideae</taxon>
        <taxon>Vanilleae</taxon>
        <taxon>Vanilla</taxon>
    </lineage>
</organism>
<dbReference type="InterPro" id="IPR039859">
    <property type="entry name" value="PFA4/ZDH16/20/ERF2-like"/>
</dbReference>
<dbReference type="Proteomes" id="UP000636800">
    <property type="component" value="Chromosome 7"/>
</dbReference>
<evidence type="ECO:0000256" key="7">
    <source>
        <dbReference type="ARBA" id="ARBA00023315"/>
    </source>
</evidence>
<proteinExistence type="inferred from homology"/>
<name>A0A835QMU6_VANPL</name>
<dbReference type="Pfam" id="PF01529">
    <property type="entry name" value="DHHC"/>
    <property type="match status" value="1"/>
</dbReference>
<comment type="similarity">
    <text evidence="2 8">Belongs to the DHHC palmitoyltransferase family.</text>
</comment>
<feature type="transmembrane region" description="Helical" evidence="8">
    <location>
        <begin position="216"/>
        <end position="239"/>
    </location>
</feature>
<evidence type="ECO:0000256" key="5">
    <source>
        <dbReference type="ARBA" id="ARBA00022989"/>
    </source>
</evidence>
<dbReference type="PANTHER" id="PTHR12246">
    <property type="entry name" value="PALMITOYLTRANSFERASE ZDHHC16"/>
    <property type="match status" value="1"/>
</dbReference>
<dbReference type="GO" id="GO:0016020">
    <property type="term" value="C:membrane"/>
    <property type="evidence" value="ECO:0007669"/>
    <property type="project" value="UniProtKB-SubCell"/>
</dbReference>
<keyword evidence="11" id="KW-1185">Reference proteome</keyword>
<evidence type="ECO:0000256" key="2">
    <source>
        <dbReference type="ARBA" id="ARBA00008574"/>
    </source>
</evidence>
<protein>
    <recommendedName>
        <fullName evidence="8">S-acyltransferase</fullName>
        <ecNumber evidence="8">2.3.1.225</ecNumber>
    </recommendedName>
    <alternativeName>
        <fullName evidence="8">Palmitoyltransferase</fullName>
    </alternativeName>
</protein>
<evidence type="ECO:0000313" key="11">
    <source>
        <dbReference type="Proteomes" id="UP000636800"/>
    </source>
</evidence>
<evidence type="ECO:0000256" key="8">
    <source>
        <dbReference type="RuleBase" id="RU079119"/>
    </source>
</evidence>
<evidence type="ECO:0000256" key="1">
    <source>
        <dbReference type="ARBA" id="ARBA00004141"/>
    </source>
</evidence>